<keyword evidence="1" id="KW-0934">Plastid</keyword>
<accession>Q8WL08</accession>
<proteinExistence type="predicted"/>
<name>Q8WL08_9CHLO</name>
<dbReference type="EMBL" id="L43352">
    <property type="protein sequence ID" value="AAL34365.1"/>
    <property type="molecule type" value="Genomic_DNA"/>
</dbReference>
<organism evidence="1">
    <name type="scientific">Chlamydomonas frankii</name>
    <dbReference type="NCBI Taxonomy" id="28455"/>
    <lineage>
        <taxon>Eukaryota</taxon>
        <taxon>Viridiplantae</taxon>
        <taxon>Chlorophyta</taxon>
        <taxon>core chlorophytes</taxon>
        <taxon>Chlorophyceae</taxon>
        <taxon>CS clade</taxon>
        <taxon>Chlamydomonadales</taxon>
        <taxon>Chlamydomonadaceae</taxon>
        <taxon>Chlamydomonas</taxon>
    </lineage>
</organism>
<geneLocation type="chloroplast" evidence="1"/>
<dbReference type="AlphaFoldDB" id="Q8WL08"/>
<protein>
    <recommendedName>
        <fullName evidence="2">LAGLIDADG homing endonuclease</fullName>
    </recommendedName>
</protein>
<dbReference type="SUPFAM" id="SSF55608">
    <property type="entry name" value="Homing endonucleases"/>
    <property type="match status" value="1"/>
</dbReference>
<keyword evidence="1" id="KW-0150">Chloroplast</keyword>
<dbReference type="InterPro" id="IPR027434">
    <property type="entry name" value="Homing_endonucl"/>
</dbReference>
<evidence type="ECO:0000313" key="1">
    <source>
        <dbReference type="EMBL" id="AAL34365.1"/>
    </source>
</evidence>
<dbReference type="Gene3D" id="3.10.28.10">
    <property type="entry name" value="Homing endonucleases"/>
    <property type="match status" value="2"/>
</dbReference>
<reference evidence="1" key="1">
    <citation type="journal article" date="2006" name="BMC Biol.">
        <title>The complete chloroplast DNA sequence of the green alga Oltmannsiellopsis viridis reveals a distinctive quadripartite architecture in the chloroplast genome of early diverging ulvophytes.</title>
        <authorList>
            <person name="Pombert J.F."/>
            <person name="Lemieux C."/>
            <person name="Turmel M."/>
        </authorList>
    </citation>
    <scope>NUCLEOTIDE SEQUENCE</scope>
</reference>
<evidence type="ECO:0008006" key="2">
    <source>
        <dbReference type="Google" id="ProtNLM"/>
    </source>
</evidence>
<sequence length="368" mass="41607">MKKSISNSSLSDNMALGLFDSDGAVLLGADKATNKSGNSIKFKVTYFLGQSLSKKDTVAEFAKKFGANMLVDSRDAEFRVNQSSPEGQIFRQFLQKNEPKNLYRLRDFYISEEIIPLLSKRKKSRVELVTLARLVANKSRLIAKPGQSTATFLQLCLHISATDAEVSQGSQAADEILSKIEAKLQVKQEILAKTKLSNDYVLGAHFGDGSFYVGLSWKPTKLKPVERLRCEPEWSISGDNENYCQAFVRTLGGSTKSVDNLGQRKFVVSGLTKCLDVLPLFEKASWMPSYKQKQFKRWKDVLRLLEAQEHFTKKGIIRLVNLTYDLAEKGGRKYTKDQYLEWGLAWLNDPNRQKRSPRGKNSRKLSNQ</sequence>